<evidence type="ECO:0000313" key="1">
    <source>
        <dbReference type="EMBL" id="SFN06696.1"/>
    </source>
</evidence>
<proteinExistence type="predicted"/>
<organism evidence="1 2">
    <name type="scientific">Algoriella xinjiangensis</name>
    <dbReference type="NCBI Taxonomy" id="684065"/>
    <lineage>
        <taxon>Bacteria</taxon>
        <taxon>Pseudomonadati</taxon>
        <taxon>Bacteroidota</taxon>
        <taxon>Flavobacteriia</taxon>
        <taxon>Flavobacteriales</taxon>
        <taxon>Weeksellaceae</taxon>
        <taxon>Algoriella</taxon>
    </lineage>
</organism>
<accession>A0A1I4W088</accession>
<name>A0A1I4W088_9FLAO</name>
<dbReference type="EMBL" id="FOUZ01000006">
    <property type="protein sequence ID" value="SFN06696.1"/>
    <property type="molecule type" value="Genomic_DNA"/>
</dbReference>
<dbReference type="OrthoDB" id="672038at2"/>
<dbReference type="RefSeq" id="WP_125113025.1">
    <property type="nucleotide sequence ID" value="NZ_FOUZ01000006.1"/>
</dbReference>
<reference evidence="2" key="1">
    <citation type="submission" date="2016-10" db="EMBL/GenBank/DDBJ databases">
        <authorList>
            <person name="Varghese N."/>
            <person name="Submissions S."/>
        </authorList>
    </citation>
    <scope>NUCLEOTIDE SEQUENCE [LARGE SCALE GENOMIC DNA]</scope>
    <source>
        <strain evidence="2">XJ109</strain>
    </source>
</reference>
<protein>
    <submittedName>
        <fullName evidence="1">Uncharacterized protein</fullName>
    </submittedName>
</protein>
<gene>
    <name evidence="1" type="ORF">SAMN05421738_10664</name>
</gene>
<sequence length="177" mass="20940">MKNLFLVIMVMFSTILFSQEKKQDIKSSKNLQEILKPIKANFNRLNSIKSWTKITKVETDDSTEGGYINFYYLDENLEKILVRKFGESGQYLAEYYLINGQLSFLYEKDETYNLPLYWEGFDESKSKIALKRYYFNQNKLVDLVSNLNQKKPLNNQVLQEEQKKNLDEFNAILKLAN</sequence>
<keyword evidence="2" id="KW-1185">Reference proteome</keyword>
<dbReference type="AlphaFoldDB" id="A0A1I4W088"/>
<dbReference type="Proteomes" id="UP000199149">
    <property type="component" value="Unassembled WGS sequence"/>
</dbReference>
<evidence type="ECO:0000313" key="2">
    <source>
        <dbReference type="Proteomes" id="UP000199149"/>
    </source>
</evidence>
<dbReference type="STRING" id="684065.SAMN05421738_10664"/>